<evidence type="ECO:0000259" key="1">
    <source>
        <dbReference type="Pfam" id="PF01979"/>
    </source>
</evidence>
<evidence type="ECO:0000259" key="2">
    <source>
        <dbReference type="Pfam" id="PF08547"/>
    </source>
</evidence>
<dbReference type="EMBL" id="CADCTW010000164">
    <property type="protein sequence ID" value="CAA9349039.1"/>
    <property type="molecule type" value="Genomic_DNA"/>
</dbReference>
<name>A0A6J4M5F2_9BACT</name>
<dbReference type="Pfam" id="PF01979">
    <property type="entry name" value="Amidohydro_1"/>
    <property type="match status" value="1"/>
</dbReference>
<feature type="domain" description="Amidohydrolase-related" evidence="1">
    <location>
        <begin position="112"/>
        <end position="449"/>
    </location>
</feature>
<accession>A0A6J4M5F2</accession>
<evidence type="ECO:0000313" key="3">
    <source>
        <dbReference type="EMBL" id="CAA9349039.1"/>
    </source>
</evidence>
<dbReference type="AlphaFoldDB" id="A0A6J4M5F2"/>
<dbReference type="PANTHER" id="PTHR43135:SF3">
    <property type="entry name" value="ALPHA-D-RIBOSE 1-METHYLPHOSPHONATE 5-TRIPHOSPHATE DIPHOSPHATASE"/>
    <property type="match status" value="1"/>
</dbReference>
<gene>
    <name evidence="3" type="ORF">AVDCRST_MAG68-3478</name>
</gene>
<dbReference type="Gene3D" id="3.40.50.10910">
    <property type="entry name" value="Amidohydrolase"/>
    <property type="match status" value="1"/>
</dbReference>
<dbReference type="Gene3D" id="2.30.40.10">
    <property type="entry name" value="Urease, subunit C, domain 1"/>
    <property type="match status" value="1"/>
</dbReference>
<dbReference type="GO" id="GO:0016810">
    <property type="term" value="F:hydrolase activity, acting on carbon-nitrogen (but not peptide) bonds"/>
    <property type="evidence" value="ECO:0007669"/>
    <property type="project" value="InterPro"/>
</dbReference>
<dbReference type="InterPro" id="IPR051781">
    <property type="entry name" value="Metallo-dep_Hydrolase"/>
</dbReference>
<dbReference type="InterPro" id="IPR006680">
    <property type="entry name" value="Amidohydro-rel"/>
</dbReference>
<dbReference type="InterPro" id="IPR008979">
    <property type="entry name" value="Galactose-bd-like_sf"/>
</dbReference>
<dbReference type="SUPFAM" id="SSF49785">
    <property type="entry name" value="Galactose-binding domain-like"/>
    <property type="match status" value="1"/>
</dbReference>
<evidence type="ECO:0008006" key="4">
    <source>
        <dbReference type="Google" id="ProtNLM"/>
    </source>
</evidence>
<dbReference type="Pfam" id="PF08547">
    <property type="entry name" value="CIA30"/>
    <property type="match status" value="1"/>
</dbReference>
<dbReference type="InterPro" id="IPR032466">
    <property type="entry name" value="Metal_Hydrolase"/>
</dbReference>
<dbReference type="SUPFAM" id="SSF51556">
    <property type="entry name" value="Metallo-dependent hydrolases"/>
    <property type="match status" value="1"/>
</dbReference>
<dbReference type="InterPro" id="IPR013857">
    <property type="entry name" value="NADH-UbQ_OxRdtase-assoc_prot30"/>
</dbReference>
<sequence length="637" mass="65629">MTSVMPKSLLTTISKAVPSAHLGPSPENRPPATRIPVSSARKTLLALPLLAALAAPLAAQQPATLFRNARVFDGMRVLERTDVLAEGGRITRVGRGVQAPAGATVIDASGKTLLPGLIDAHTHSYGDALQEAVHFGVTTEMDMFTDHRLAAAARAEQAAGKASARADFFSAGTLVTSPRGHGTEYGLAIPTLASPDSAQAFVDARIAEGSDFIKIVYDDGRAYGMKLATLDSATMHAAIAAAKRRGKVAIVHVGDAAGARTAISAGADGLAHLFVDREPDAGFAALTARRRAFVVPTLTVLMSITGTGGGAPLVEDARLKPYLSPAARGVLVQGFPRRAGAPPTSYAAAQATVRQLRAAGVPILAGTDAGNPGTSHGAAMHRELELLVQAGLTPTEALAAATSAPARAFRLADRGRIAPGLRADLLLVDGDPTRDITATRGIAGVWKGGVPIDRAAFARTVAQLNANAARPAQIAANGVVSDFENGMTAAPGNWFPSPDSFAGGTSTGELKIVDGGAAGSGHALSIAGTITSTVPFAWYGAMWSPGAQPMAATDLSTRQGLAFQTRGDGKTYRVMVFARSKGNTPLTRTFVAGPEWSEVSLAWSEFGIDGRDVMGVVIAGGPQPGPFAFLVDDLRLR</sequence>
<proteinExistence type="predicted"/>
<feature type="domain" description="NADH:ubiquinone oxidoreductase intermediate-associated protein 30" evidence="2">
    <location>
        <begin position="493"/>
        <end position="606"/>
    </location>
</feature>
<dbReference type="Gene3D" id="1.20.58.520">
    <property type="entry name" value="Amidohydrolase"/>
    <property type="match status" value="1"/>
</dbReference>
<dbReference type="PANTHER" id="PTHR43135">
    <property type="entry name" value="ALPHA-D-RIBOSE 1-METHYLPHOSPHONATE 5-TRIPHOSPHATE DIPHOSPHATASE"/>
    <property type="match status" value="1"/>
</dbReference>
<dbReference type="Gene3D" id="3.30.110.90">
    <property type="entry name" value="Amidohydrolase"/>
    <property type="match status" value="1"/>
</dbReference>
<dbReference type="InterPro" id="IPR011059">
    <property type="entry name" value="Metal-dep_hydrolase_composite"/>
</dbReference>
<protein>
    <recommendedName>
        <fullName evidence="4">Amidohydrolase-related domain-containing protein</fullName>
    </recommendedName>
</protein>
<organism evidence="3">
    <name type="scientific">uncultured Gemmatimonadota bacterium</name>
    <dbReference type="NCBI Taxonomy" id="203437"/>
    <lineage>
        <taxon>Bacteria</taxon>
        <taxon>Pseudomonadati</taxon>
        <taxon>Gemmatimonadota</taxon>
        <taxon>environmental samples</taxon>
    </lineage>
</organism>
<reference evidence="3" key="1">
    <citation type="submission" date="2020-02" db="EMBL/GenBank/DDBJ databases">
        <authorList>
            <person name="Meier V. D."/>
        </authorList>
    </citation>
    <scope>NUCLEOTIDE SEQUENCE</scope>
    <source>
        <strain evidence="3">AVDCRST_MAG68</strain>
    </source>
</reference>
<dbReference type="SUPFAM" id="SSF51338">
    <property type="entry name" value="Composite domain of metallo-dependent hydrolases"/>
    <property type="match status" value="1"/>
</dbReference>